<protein>
    <submittedName>
        <fullName evidence="2">Uncharacterized protein</fullName>
    </submittedName>
</protein>
<name>A0ABQ3U326_STRHY</name>
<gene>
    <name evidence="2" type="ORF">TPA0910_44440</name>
</gene>
<sequence>MNGPIDLRTAVLLLAGGGATYVAFQHPAFGAALLVGVAVVTLLHVLLGRR</sequence>
<keyword evidence="1" id="KW-1133">Transmembrane helix</keyword>
<keyword evidence="1" id="KW-0812">Transmembrane</keyword>
<keyword evidence="1" id="KW-0472">Membrane</keyword>
<evidence type="ECO:0000256" key="1">
    <source>
        <dbReference type="SAM" id="Phobius"/>
    </source>
</evidence>
<dbReference type="Proteomes" id="UP001054854">
    <property type="component" value="Unassembled WGS sequence"/>
</dbReference>
<evidence type="ECO:0000313" key="2">
    <source>
        <dbReference type="EMBL" id="GHJ30011.1"/>
    </source>
</evidence>
<organism evidence="2 3">
    <name type="scientific">Streptomyces hygroscopicus</name>
    <dbReference type="NCBI Taxonomy" id="1912"/>
    <lineage>
        <taxon>Bacteria</taxon>
        <taxon>Bacillati</taxon>
        <taxon>Actinomycetota</taxon>
        <taxon>Actinomycetes</taxon>
        <taxon>Kitasatosporales</taxon>
        <taxon>Streptomycetaceae</taxon>
        <taxon>Streptomyces</taxon>
        <taxon>Streptomyces violaceusniger group</taxon>
    </lineage>
</organism>
<keyword evidence="3" id="KW-1185">Reference proteome</keyword>
<feature type="transmembrane region" description="Helical" evidence="1">
    <location>
        <begin position="7"/>
        <end position="24"/>
    </location>
</feature>
<dbReference type="RefSeq" id="WP_236257938.1">
    <property type="nucleotide sequence ID" value="NZ_BNEK01000005.1"/>
</dbReference>
<evidence type="ECO:0000313" key="3">
    <source>
        <dbReference type="Proteomes" id="UP001054854"/>
    </source>
</evidence>
<accession>A0ABQ3U326</accession>
<proteinExistence type="predicted"/>
<reference evidence="2" key="1">
    <citation type="submission" date="2024-05" db="EMBL/GenBank/DDBJ databases">
        <title>Whole genome shotgun sequence of Streptomyces hygroscopicus NBRC 113678.</title>
        <authorList>
            <person name="Komaki H."/>
            <person name="Tamura T."/>
        </authorList>
    </citation>
    <scope>NUCLEOTIDE SEQUENCE</scope>
    <source>
        <strain evidence="2">N11-34</strain>
    </source>
</reference>
<dbReference type="EMBL" id="BNEK01000005">
    <property type="protein sequence ID" value="GHJ30011.1"/>
    <property type="molecule type" value="Genomic_DNA"/>
</dbReference>
<feature type="transmembrane region" description="Helical" evidence="1">
    <location>
        <begin position="30"/>
        <end position="47"/>
    </location>
</feature>
<comment type="caution">
    <text evidence="2">The sequence shown here is derived from an EMBL/GenBank/DDBJ whole genome shotgun (WGS) entry which is preliminary data.</text>
</comment>